<gene>
    <name evidence="1" type="ORF">GCM10011343_20820</name>
</gene>
<keyword evidence="2" id="KW-1185">Reference proteome</keyword>
<name>A0A916Y4P2_9FLAO</name>
<organism evidence="1 2">
    <name type="scientific">Flavobacterium orientale</name>
    <dbReference type="NCBI Taxonomy" id="1756020"/>
    <lineage>
        <taxon>Bacteria</taxon>
        <taxon>Pseudomonadati</taxon>
        <taxon>Bacteroidota</taxon>
        <taxon>Flavobacteriia</taxon>
        <taxon>Flavobacteriales</taxon>
        <taxon>Flavobacteriaceae</taxon>
        <taxon>Flavobacterium</taxon>
    </lineage>
</organism>
<reference evidence="1" key="2">
    <citation type="submission" date="2020-09" db="EMBL/GenBank/DDBJ databases">
        <authorList>
            <person name="Sun Q."/>
            <person name="Zhou Y."/>
        </authorList>
    </citation>
    <scope>NUCLEOTIDE SEQUENCE</scope>
    <source>
        <strain evidence="1">CGMCC 1.12506</strain>
    </source>
</reference>
<comment type="caution">
    <text evidence="1">The sequence shown here is derived from an EMBL/GenBank/DDBJ whole genome shotgun (WGS) entry which is preliminary data.</text>
</comment>
<protein>
    <submittedName>
        <fullName evidence="1">Uncharacterized protein</fullName>
    </submittedName>
</protein>
<dbReference type="Proteomes" id="UP000625735">
    <property type="component" value="Unassembled WGS sequence"/>
</dbReference>
<sequence>MDHFYFISDFGKATLPSKLELAEFSKNGENILLVLDSCVCIDIVNIFSEKENSKVDKTRIYNLIEYAQKHNINQFSLYSLVESCYDRKTKNILPGKFFDFKNKIDFAFQVPIAKLKKNNYNFESLNFKAPEIKNQLLNLLMDERVNIFYAGLLKICEIAQRGLKTDCAEKNILEFIEWMENELDVILGYEYMLALQIFGGNTKFRSMLKIGSSAKEKILKAAWATAWDLFHAKVSCHRDQLTQIVNQKVYPIFVTKDSNLFELISPQVDSYFRYEHTRLSLIDGNIPQCYSKSFMDILNKKFIELNLKRIHKNTNRTIESERIKLIIKRLEDSLN</sequence>
<dbReference type="AlphaFoldDB" id="A0A916Y4P2"/>
<evidence type="ECO:0000313" key="1">
    <source>
        <dbReference type="EMBL" id="GGD30476.1"/>
    </source>
</evidence>
<reference evidence="1" key="1">
    <citation type="journal article" date="2014" name="Int. J. Syst. Evol. Microbiol.">
        <title>Complete genome sequence of Corynebacterium casei LMG S-19264T (=DSM 44701T), isolated from a smear-ripened cheese.</title>
        <authorList>
            <consortium name="US DOE Joint Genome Institute (JGI-PGF)"/>
            <person name="Walter F."/>
            <person name="Albersmeier A."/>
            <person name="Kalinowski J."/>
            <person name="Ruckert C."/>
        </authorList>
    </citation>
    <scope>NUCLEOTIDE SEQUENCE</scope>
    <source>
        <strain evidence="1">CGMCC 1.12506</strain>
    </source>
</reference>
<accession>A0A916Y4P2</accession>
<proteinExistence type="predicted"/>
<evidence type="ECO:0000313" key="2">
    <source>
        <dbReference type="Proteomes" id="UP000625735"/>
    </source>
</evidence>
<dbReference type="EMBL" id="BMFG01000008">
    <property type="protein sequence ID" value="GGD30476.1"/>
    <property type="molecule type" value="Genomic_DNA"/>
</dbReference>